<dbReference type="PANTHER" id="PTHR39199">
    <property type="entry name" value="BLR5128 PROTEIN"/>
    <property type="match status" value="1"/>
</dbReference>
<organism evidence="3 4">
    <name type="scientific">Aeromicrobium erythreum</name>
    <dbReference type="NCBI Taxonomy" id="2041"/>
    <lineage>
        <taxon>Bacteria</taxon>
        <taxon>Bacillati</taxon>
        <taxon>Actinomycetota</taxon>
        <taxon>Actinomycetes</taxon>
        <taxon>Propionibacteriales</taxon>
        <taxon>Nocardioidaceae</taxon>
        <taxon>Aeromicrobium</taxon>
    </lineage>
</organism>
<dbReference type="InterPro" id="IPR027795">
    <property type="entry name" value="CASTOR_ACT_dom"/>
</dbReference>
<dbReference type="Gene3D" id="3.30.2130.10">
    <property type="entry name" value="VC0802-like"/>
    <property type="match status" value="1"/>
</dbReference>
<evidence type="ECO:0000313" key="3">
    <source>
        <dbReference type="EMBL" id="ALX05213.1"/>
    </source>
</evidence>
<dbReference type="EMBL" id="CP011502">
    <property type="protein sequence ID" value="ALX05213.1"/>
    <property type="molecule type" value="Genomic_DNA"/>
</dbReference>
<dbReference type="Pfam" id="PF13840">
    <property type="entry name" value="ACT_7"/>
    <property type="match status" value="1"/>
</dbReference>
<evidence type="ECO:0000259" key="1">
    <source>
        <dbReference type="Pfam" id="PF10000"/>
    </source>
</evidence>
<proteinExistence type="predicted"/>
<dbReference type="STRING" id="2041.AERYTH_11105"/>
<dbReference type="PATRIC" id="fig|2041.4.peg.2324"/>
<dbReference type="SUPFAM" id="SSF55021">
    <property type="entry name" value="ACT-like"/>
    <property type="match status" value="2"/>
</dbReference>
<keyword evidence="4" id="KW-1185">Reference proteome</keyword>
<dbReference type="RefSeq" id="WP_067858541.1">
    <property type="nucleotide sequence ID" value="NZ_CP011502.1"/>
</dbReference>
<protein>
    <submittedName>
        <fullName evidence="3">Uncharacterized protein</fullName>
    </submittedName>
</protein>
<dbReference type="AlphaFoldDB" id="A0A0U4CWY3"/>
<reference evidence="3 4" key="1">
    <citation type="journal article" date="1991" name="Int. J. Syst. Bacteriol.">
        <title>Description of the erythromycin-producing bacterium Arthrobacter sp. strain NRRL B-3381 as Aeromicrobium erythreum gen. nov., sp. nov.</title>
        <authorList>
            <person name="Miller E.S."/>
            <person name="Woese C.R."/>
            <person name="Brenner S."/>
        </authorList>
    </citation>
    <scope>NUCLEOTIDE SEQUENCE [LARGE SCALE GENOMIC DNA]</scope>
    <source>
        <strain evidence="3 4">AR18</strain>
    </source>
</reference>
<accession>A0A0U4CWY3</accession>
<dbReference type="Proteomes" id="UP000067689">
    <property type="component" value="Chromosome"/>
</dbReference>
<dbReference type="InterPro" id="IPR018717">
    <property type="entry name" value="DUF2241"/>
</dbReference>
<name>A0A0U4CWY3_9ACTN</name>
<feature type="domain" description="CASTOR ACT" evidence="2">
    <location>
        <begin position="70"/>
        <end position="125"/>
    </location>
</feature>
<dbReference type="KEGG" id="aer:AERYTH_11105"/>
<gene>
    <name evidence="3" type="ORF">AERYTH_11105</name>
</gene>
<evidence type="ECO:0000259" key="2">
    <source>
        <dbReference type="Pfam" id="PF13840"/>
    </source>
</evidence>
<dbReference type="Pfam" id="PF10000">
    <property type="entry name" value="ACT_3"/>
    <property type="match status" value="1"/>
</dbReference>
<dbReference type="InterPro" id="IPR045865">
    <property type="entry name" value="ACT-like_dom_sf"/>
</dbReference>
<dbReference type="PANTHER" id="PTHR39199:SF1">
    <property type="entry name" value="BLR5128 PROTEIN"/>
    <property type="match status" value="1"/>
</dbReference>
<feature type="domain" description="DUF2241" evidence="1">
    <location>
        <begin position="15"/>
        <end position="68"/>
    </location>
</feature>
<evidence type="ECO:0000313" key="4">
    <source>
        <dbReference type="Proteomes" id="UP000067689"/>
    </source>
</evidence>
<sequence length="129" mass="13900">MELEDEARTTSAIGELRPRLHPEPVVYAIVAPGFDTSTALATVREREGLTVVVEQVEAEEDGLVYEFVGAWITLAVVSALDAVGLTSSISTALAAEQIACNVVAGFHHDHLVVPWDRRHDALRILDALG</sequence>